<dbReference type="KEGG" id="taer:GT409_00185"/>
<name>A0A6P1M272_9BACT</name>
<keyword evidence="1" id="KW-0472">Membrane</keyword>
<dbReference type="AlphaFoldDB" id="A0A6P1M272"/>
<feature type="domain" description="OB" evidence="2">
    <location>
        <begin position="173"/>
        <end position="243"/>
    </location>
</feature>
<dbReference type="EMBL" id="CP047593">
    <property type="protein sequence ID" value="QHI67927.1"/>
    <property type="molecule type" value="Genomic_DNA"/>
</dbReference>
<dbReference type="Proteomes" id="UP000464954">
    <property type="component" value="Chromosome"/>
</dbReference>
<dbReference type="GO" id="GO:0003676">
    <property type="term" value="F:nucleic acid binding"/>
    <property type="evidence" value="ECO:0007669"/>
    <property type="project" value="InterPro"/>
</dbReference>
<evidence type="ECO:0000313" key="4">
    <source>
        <dbReference type="Proteomes" id="UP000464954"/>
    </source>
</evidence>
<accession>A0A6P1M272</accession>
<reference evidence="3 4" key="1">
    <citation type="submission" date="2020-01" db="EMBL/GenBank/DDBJ databases">
        <title>Ponticoccus aerotolerans gen. nov., sp. nov., an anaerobic bacterium and proposal of Ponticoccusceae fam. nov., Ponticoccusles ord. nov. and Ponticoccuse classis nov. in the phylum Kiritimatiellaeota.</title>
        <authorList>
            <person name="Zhou L.Y."/>
            <person name="Du Z.J."/>
        </authorList>
    </citation>
    <scope>NUCLEOTIDE SEQUENCE [LARGE SCALE GENOMIC DNA]</scope>
    <source>
        <strain evidence="3 4">S-5007</strain>
    </source>
</reference>
<gene>
    <name evidence="3" type="ORF">GT409_00185</name>
</gene>
<feature type="transmembrane region" description="Helical" evidence="1">
    <location>
        <begin position="20"/>
        <end position="39"/>
    </location>
</feature>
<organism evidence="3 4">
    <name type="scientific">Tichowtungia aerotolerans</name>
    <dbReference type="NCBI Taxonomy" id="2697043"/>
    <lineage>
        <taxon>Bacteria</taxon>
        <taxon>Pseudomonadati</taxon>
        <taxon>Kiritimatiellota</taxon>
        <taxon>Tichowtungiia</taxon>
        <taxon>Tichowtungiales</taxon>
        <taxon>Tichowtungiaceae</taxon>
        <taxon>Tichowtungia</taxon>
    </lineage>
</organism>
<sequence>MGDDYPVYGPQVKRPLRVRVLQLASVILAVAGLILLYFYSIHRDIPVVKVAEINPAMNFAYVRITGEVIRDAYVFKSGGVVFTLNDGSGDIAVMGGRAQAEALQRAGRLPYVGDRVEVAGSLSVSADQEIKLRMQSADQMILQRKRSDTSSAIMLNPVPLAEVSAAQKDERISIVGTLRNIQIPGPGSKAPYVLTLERDGAELEVVFWDKVFQKLEKTLPMPGKIISASGKVDVYKGKVQLKVWDDADLHEVPEAQMPIKASIADIRAEQEGAVFTVTGTLGEPRSIPGGVCYPIRDETGDMAVLFWDKKVSGEERDALEEGVRLRVTAPLVAYKGTLELIPENIGAFSVEMNE</sequence>
<evidence type="ECO:0000313" key="3">
    <source>
        <dbReference type="EMBL" id="QHI67927.1"/>
    </source>
</evidence>
<evidence type="ECO:0000256" key="1">
    <source>
        <dbReference type="SAM" id="Phobius"/>
    </source>
</evidence>
<keyword evidence="1" id="KW-1133">Transmembrane helix</keyword>
<dbReference type="RefSeq" id="WP_160625961.1">
    <property type="nucleotide sequence ID" value="NZ_CP047593.1"/>
</dbReference>
<keyword evidence="1" id="KW-0812">Transmembrane</keyword>
<dbReference type="InterPro" id="IPR004365">
    <property type="entry name" value="NA-bd_OB_tRNA"/>
</dbReference>
<dbReference type="Pfam" id="PF01336">
    <property type="entry name" value="tRNA_anti-codon"/>
    <property type="match status" value="1"/>
</dbReference>
<protein>
    <recommendedName>
        <fullName evidence="2">OB domain-containing protein</fullName>
    </recommendedName>
</protein>
<dbReference type="Gene3D" id="2.40.50.1010">
    <property type="match status" value="1"/>
</dbReference>
<proteinExistence type="predicted"/>
<evidence type="ECO:0000259" key="2">
    <source>
        <dbReference type="Pfam" id="PF01336"/>
    </source>
</evidence>
<keyword evidence="4" id="KW-1185">Reference proteome</keyword>